<sequence length="549" mass="56109">MRPLVVSNVDNENHVHLVAGLAVVAPVWMASPPEVHSALLSSGPGPGSLLSAAAAWSALGAEYTAVADELISVLGAVQGGAWQGPTAERYVTAHVPYLMWLMRASATSVQAAAQHDAAAAAYTAALAAMPTLPELAANHAIHGVLIATNFFGINTIPIALNEADYVRMWIQAATTMATYEAVSDAALASTPQTTVAPQILAAEAVGDDHDHDHGGDPSPIDYIVAEILRIITGGRVIWDPAEGTVNGIPYDDYTNAAQPIWWLVRALELSQDFQTFVKDLFTNPVEAFQFLVELVLFDWPTHIAQIVQALAQSPQLLAVALGGVISNLGAVTGFAGLSGLAGIHPAVIPAVGPPVAAVPMLPVAGMAPTVATSAAAPASPSAPVSTASTVVSSAPAPPPAPAAGGFGYPFLVGGGPGIGFGEGMSASAAASAKRKVPEPDSAAAAAAAAAREQARRRRRRRKTLRGYGEEFMDVEVDPDWGAPPPEDPVQPTVASEHGAAQVGFAGALHKETAGAATGLTTLAADEFGGGAQMPLLPGTWDSDPEAACD</sequence>
<dbReference type="PANTHER" id="PTHR46766:SF1">
    <property type="entry name" value="GLUTAMINE-RICH PROTEIN 2"/>
    <property type="match status" value="1"/>
</dbReference>
<evidence type="ECO:0000313" key="6">
    <source>
        <dbReference type="Proteomes" id="UP000269998"/>
    </source>
</evidence>
<evidence type="ECO:0000259" key="3">
    <source>
        <dbReference type="Pfam" id="PF00823"/>
    </source>
</evidence>
<comment type="similarity">
    <text evidence="1">Belongs to the mycobacterial PPE family.</text>
</comment>
<proteinExistence type="inferred from homology"/>
<accession>A0A447G8V5</accession>
<dbReference type="PANTHER" id="PTHR46766">
    <property type="entry name" value="GLUTAMINE-RICH PROTEIN 2"/>
    <property type="match status" value="1"/>
</dbReference>
<dbReference type="GO" id="GO:0052572">
    <property type="term" value="P:response to host immune response"/>
    <property type="evidence" value="ECO:0007669"/>
    <property type="project" value="TreeGrafter"/>
</dbReference>
<dbReference type="AlphaFoldDB" id="A0A447G8V5"/>
<dbReference type="Pfam" id="PF00823">
    <property type="entry name" value="PPE"/>
    <property type="match status" value="1"/>
</dbReference>
<feature type="region of interest" description="Disordered" evidence="2">
    <location>
        <begin position="441"/>
        <end position="463"/>
    </location>
</feature>
<dbReference type="FunFam" id="1.20.1260.20:FF:000001">
    <property type="entry name" value="PPE family protein PPE41"/>
    <property type="match status" value="1"/>
</dbReference>
<dbReference type="InterPro" id="IPR038332">
    <property type="entry name" value="PPE_sf"/>
</dbReference>
<feature type="region of interest" description="Disordered" evidence="2">
    <location>
        <begin position="528"/>
        <end position="549"/>
    </location>
</feature>
<dbReference type="OrthoDB" id="4753487at2"/>
<dbReference type="EMBL" id="LR130759">
    <property type="protein sequence ID" value="VDM86920.1"/>
    <property type="molecule type" value="Genomic_DNA"/>
</dbReference>
<dbReference type="KEGG" id="mbai:MB901379_00448"/>
<dbReference type="SUPFAM" id="SSF140459">
    <property type="entry name" value="PE/PPE dimer-like"/>
    <property type="match status" value="1"/>
</dbReference>
<keyword evidence="6" id="KW-1185">Reference proteome</keyword>
<feature type="domain" description="PPE" evidence="3">
    <location>
        <begin position="28"/>
        <end position="190"/>
    </location>
</feature>
<feature type="region of interest" description="Disordered" evidence="2">
    <location>
        <begin position="376"/>
        <end position="396"/>
    </location>
</feature>
<gene>
    <name evidence="5" type="ORF">MB901379_00448</name>
</gene>
<dbReference type="Pfam" id="PF18878">
    <property type="entry name" value="PPE-PPW"/>
    <property type="match status" value="1"/>
</dbReference>
<feature type="compositionally biased region" description="Low complexity" evidence="2">
    <location>
        <begin position="376"/>
        <end position="394"/>
    </location>
</feature>
<dbReference type="Gene3D" id="1.20.1260.20">
    <property type="entry name" value="PPE superfamily"/>
    <property type="match status" value="1"/>
</dbReference>
<name>A0A447G8V5_9MYCO</name>
<protein>
    <submittedName>
        <fullName evidence="5">Putative PPE family protein PPE47/PPE48</fullName>
    </submittedName>
</protein>
<reference evidence="6" key="1">
    <citation type="submission" date="2018-02" db="EMBL/GenBank/DDBJ databases">
        <authorList>
            <person name="Seth-Smith MB H."/>
            <person name="Seth-Smith H."/>
        </authorList>
    </citation>
    <scope>NUCLEOTIDE SEQUENCE [LARGE SCALE GENOMIC DNA]</scope>
</reference>
<evidence type="ECO:0000256" key="2">
    <source>
        <dbReference type="SAM" id="MobiDB-lite"/>
    </source>
</evidence>
<evidence type="ECO:0000313" key="5">
    <source>
        <dbReference type="EMBL" id="VDM86920.1"/>
    </source>
</evidence>
<evidence type="ECO:0000259" key="4">
    <source>
        <dbReference type="Pfam" id="PF18878"/>
    </source>
</evidence>
<dbReference type="Proteomes" id="UP000269998">
    <property type="component" value="Chromosome"/>
</dbReference>
<feature type="domain" description="PPE-PPW subfamily C-terminal" evidence="4">
    <location>
        <begin position="493"/>
        <end position="540"/>
    </location>
</feature>
<organism evidence="5 6">
    <name type="scientific">Mycobacterium basiliense</name>
    <dbReference type="NCBI Taxonomy" id="2094119"/>
    <lineage>
        <taxon>Bacteria</taxon>
        <taxon>Bacillati</taxon>
        <taxon>Actinomycetota</taxon>
        <taxon>Actinomycetes</taxon>
        <taxon>Mycobacteriales</taxon>
        <taxon>Mycobacteriaceae</taxon>
        <taxon>Mycobacterium</taxon>
    </lineage>
</organism>
<feature type="compositionally biased region" description="Low complexity" evidence="2">
    <location>
        <begin position="442"/>
        <end position="451"/>
    </location>
</feature>
<dbReference type="InterPro" id="IPR000030">
    <property type="entry name" value="PPE_dom"/>
</dbReference>
<evidence type="ECO:0000256" key="1">
    <source>
        <dbReference type="ARBA" id="ARBA00010652"/>
    </source>
</evidence>
<feature type="region of interest" description="Disordered" evidence="2">
    <location>
        <begin position="475"/>
        <end position="495"/>
    </location>
</feature>
<dbReference type="InterPro" id="IPR043641">
    <property type="entry name" value="PPE-PPW_C"/>
</dbReference>
<feature type="compositionally biased region" description="Basic residues" evidence="2">
    <location>
        <begin position="454"/>
        <end position="463"/>
    </location>
</feature>